<feature type="modified residue" description="4-aspartylphosphate" evidence="12">
    <location>
        <position position="1581"/>
    </location>
</feature>
<dbReference type="SUPFAM" id="SSF47384">
    <property type="entry name" value="Homodimeric domain of signal transducing histidine kinase"/>
    <property type="match status" value="1"/>
</dbReference>
<comment type="function">
    <text evidence="11">Involved in the control of the SAPK-dependent transcriptional response to peroxide stress. Regulates sty1 activity.</text>
</comment>
<dbReference type="CDD" id="cd17546">
    <property type="entry name" value="REC_hyHK_CKI1_RcsC-like"/>
    <property type="match status" value="1"/>
</dbReference>
<dbReference type="PROSITE" id="PS50109">
    <property type="entry name" value="HIS_KIN"/>
    <property type="match status" value="1"/>
</dbReference>
<evidence type="ECO:0000256" key="1">
    <source>
        <dbReference type="ARBA" id="ARBA00000085"/>
    </source>
</evidence>
<feature type="compositionally biased region" description="Polar residues" evidence="13">
    <location>
        <begin position="1184"/>
        <end position="1215"/>
    </location>
</feature>
<dbReference type="SUPFAM" id="SSF52172">
    <property type="entry name" value="CheY-like"/>
    <property type="match status" value="1"/>
</dbReference>
<keyword evidence="4" id="KW-0963">Cytoplasm</keyword>
<dbReference type="InterPro" id="IPR013655">
    <property type="entry name" value="PAS_fold_3"/>
</dbReference>
<evidence type="ECO:0000259" key="17">
    <source>
        <dbReference type="PROSITE" id="PS50113"/>
    </source>
</evidence>
<dbReference type="InterPro" id="IPR011006">
    <property type="entry name" value="CheY-like_superfamily"/>
</dbReference>
<dbReference type="InterPro" id="IPR004358">
    <property type="entry name" value="Sig_transdc_His_kin-like_C"/>
</dbReference>
<feature type="compositionally biased region" description="Pro residues" evidence="13">
    <location>
        <begin position="1170"/>
        <end position="1180"/>
    </location>
</feature>
<dbReference type="InterPro" id="IPR036097">
    <property type="entry name" value="HisK_dim/P_sf"/>
</dbReference>
<dbReference type="PROSITE" id="PS50110">
    <property type="entry name" value="RESPONSE_REGULATORY"/>
    <property type="match status" value="1"/>
</dbReference>
<evidence type="ECO:0000256" key="3">
    <source>
        <dbReference type="ARBA" id="ARBA00012438"/>
    </source>
</evidence>
<dbReference type="InterPro" id="IPR000014">
    <property type="entry name" value="PAS"/>
</dbReference>
<dbReference type="OrthoDB" id="303614at2759"/>
<dbReference type="PROSITE" id="PS50112">
    <property type="entry name" value="PAS"/>
    <property type="match status" value="1"/>
</dbReference>
<comment type="catalytic activity">
    <reaction evidence="1">
        <text>ATP + protein L-histidine = ADP + protein N-phospho-L-histidine.</text>
        <dbReference type="EC" id="2.7.13.3"/>
    </reaction>
</comment>
<evidence type="ECO:0000256" key="5">
    <source>
        <dbReference type="ARBA" id="ARBA00022553"/>
    </source>
</evidence>
<keyword evidence="6" id="KW-0808">Transferase</keyword>
<keyword evidence="7" id="KW-0547">Nucleotide-binding</keyword>
<keyword evidence="5 12" id="KW-0597">Phosphoprotein</keyword>
<evidence type="ECO:0000256" key="8">
    <source>
        <dbReference type="ARBA" id="ARBA00022777"/>
    </source>
</evidence>
<evidence type="ECO:0000256" key="9">
    <source>
        <dbReference type="ARBA" id="ARBA00022840"/>
    </source>
</evidence>
<evidence type="ECO:0000256" key="4">
    <source>
        <dbReference type="ARBA" id="ARBA00022490"/>
    </source>
</evidence>
<evidence type="ECO:0000256" key="7">
    <source>
        <dbReference type="ARBA" id="ARBA00022741"/>
    </source>
</evidence>
<evidence type="ECO:0000256" key="2">
    <source>
        <dbReference type="ARBA" id="ARBA00004496"/>
    </source>
</evidence>
<organism evidence="18">
    <name type="scientific">Lichtheimia ramosa</name>
    <dbReference type="NCBI Taxonomy" id="688394"/>
    <lineage>
        <taxon>Eukaryota</taxon>
        <taxon>Fungi</taxon>
        <taxon>Fungi incertae sedis</taxon>
        <taxon>Mucoromycota</taxon>
        <taxon>Mucoromycotina</taxon>
        <taxon>Mucoromycetes</taxon>
        <taxon>Mucorales</taxon>
        <taxon>Lichtheimiaceae</taxon>
        <taxon>Lichtheimia</taxon>
    </lineage>
</organism>
<dbReference type="InterPro" id="IPR005467">
    <property type="entry name" value="His_kinase_dom"/>
</dbReference>
<dbReference type="GO" id="GO:1900745">
    <property type="term" value="P:positive regulation of p38MAPK cascade"/>
    <property type="evidence" value="ECO:0007669"/>
    <property type="project" value="UniProtKB-ARBA"/>
</dbReference>
<dbReference type="PANTHER" id="PTHR45339">
    <property type="entry name" value="HYBRID SIGNAL TRANSDUCTION HISTIDINE KINASE J"/>
    <property type="match status" value="1"/>
</dbReference>
<feature type="compositionally biased region" description="Polar residues" evidence="13">
    <location>
        <begin position="499"/>
        <end position="510"/>
    </location>
</feature>
<evidence type="ECO:0000256" key="12">
    <source>
        <dbReference type="PROSITE-ProRule" id="PRU00169"/>
    </source>
</evidence>
<dbReference type="PRINTS" id="PR00344">
    <property type="entry name" value="BCTRLSENSOR"/>
</dbReference>
<evidence type="ECO:0000259" key="14">
    <source>
        <dbReference type="PROSITE" id="PS50109"/>
    </source>
</evidence>
<dbReference type="SMART" id="SM00387">
    <property type="entry name" value="HATPase_c"/>
    <property type="match status" value="1"/>
</dbReference>
<dbReference type="FunFam" id="3.30.565.10:FF:000010">
    <property type="entry name" value="Sensor histidine kinase RcsC"/>
    <property type="match status" value="1"/>
</dbReference>
<dbReference type="InterPro" id="IPR003594">
    <property type="entry name" value="HATPase_dom"/>
</dbReference>
<feature type="region of interest" description="Disordered" evidence="13">
    <location>
        <begin position="455"/>
        <end position="510"/>
    </location>
</feature>
<accession>A0A077WPK1</accession>
<evidence type="ECO:0000256" key="6">
    <source>
        <dbReference type="ARBA" id="ARBA00022679"/>
    </source>
</evidence>
<feature type="compositionally biased region" description="Low complexity" evidence="13">
    <location>
        <begin position="1216"/>
        <end position="1233"/>
    </location>
</feature>
<evidence type="ECO:0000256" key="10">
    <source>
        <dbReference type="ARBA" id="ARBA00023012"/>
    </source>
</evidence>
<feature type="compositionally biased region" description="Low complexity" evidence="13">
    <location>
        <begin position="317"/>
        <end position="327"/>
    </location>
</feature>
<dbReference type="Gene3D" id="3.30.565.10">
    <property type="entry name" value="Histidine kinase-like ATPase, C-terminal domain"/>
    <property type="match status" value="1"/>
</dbReference>
<feature type="compositionally biased region" description="Low complexity" evidence="13">
    <location>
        <begin position="355"/>
        <end position="367"/>
    </location>
</feature>
<evidence type="ECO:0000259" key="15">
    <source>
        <dbReference type="PROSITE" id="PS50110"/>
    </source>
</evidence>
<dbReference type="Pfam" id="PF00072">
    <property type="entry name" value="Response_reg"/>
    <property type="match status" value="1"/>
</dbReference>
<reference evidence="18" key="1">
    <citation type="journal article" date="2014" name="Genome Announc.">
        <title>De novo whole-genome sequence and genome annotation of Lichtheimia ramosa.</title>
        <authorList>
            <person name="Linde J."/>
            <person name="Schwartze V."/>
            <person name="Binder U."/>
            <person name="Lass-Florl C."/>
            <person name="Voigt K."/>
            <person name="Horn F."/>
        </authorList>
    </citation>
    <scope>NUCLEOTIDE SEQUENCE</scope>
    <source>
        <strain evidence="18">JMRC FSU:6197</strain>
    </source>
</reference>
<feature type="region of interest" description="Disordered" evidence="13">
    <location>
        <begin position="602"/>
        <end position="625"/>
    </location>
</feature>
<dbReference type="Gene3D" id="1.10.287.130">
    <property type="match status" value="1"/>
</dbReference>
<dbReference type="Gene3D" id="3.30.450.20">
    <property type="entry name" value="PAS domain"/>
    <property type="match status" value="2"/>
</dbReference>
<dbReference type="SMART" id="SM00086">
    <property type="entry name" value="PAC"/>
    <property type="match status" value="2"/>
</dbReference>
<feature type="domain" description="PAC" evidence="17">
    <location>
        <begin position="748"/>
        <end position="800"/>
    </location>
</feature>
<dbReference type="Gene3D" id="3.40.50.2300">
    <property type="match status" value="1"/>
</dbReference>
<comment type="subcellular location">
    <subcellularLocation>
        <location evidence="2">Cytoplasm</location>
    </subcellularLocation>
</comment>
<dbReference type="Pfam" id="PF02518">
    <property type="entry name" value="HATPase_c"/>
    <property type="match status" value="1"/>
</dbReference>
<dbReference type="SMART" id="SM00091">
    <property type="entry name" value="PAS"/>
    <property type="match status" value="2"/>
</dbReference>
<feature type="compositionally biased region" description="Basic residues" evidence="13">
    <location>
        <begin position="468"/>
        <end position="480"/>
    </location>
</feature>
<dbReference type="InterPro" id="IPR035965">
    <property type="entry name" value="PAS-like_dom_sf"/>
</dbReference>
<feature type="compositionally biased region" description="Polar residues" evidence="13">
    <location>
        <begin position="1282"/>
        <end position="1309"/>
    </location>
</feature>
<feature type="compositionally biased region" description="Low complexity" evidence="13">
    <location>
        <begin position="13"/>
        <end position="24"/>
    </location>
</feature>
<dbReference type="GO" id="GO:0000155">
    <property type="term" value="F:phosphorelay sensor kinase activity"/>
    <property type="evidence" value="ECO:0007669"/>
    <property type="project" value="InterPro"/>
</dbReference>
<evidence type="ECO:0000313" key="18">
    <source>
        <dbReference type="EMBL" id="CDS09345.1"/>
    </source>
</evidence>
<dbReference type="CDD" id="cd00130">
    <property type="entry name" value="PAS"/>
    <property type="match status" value="2"/>
</dbReference>
<feature type="region of interest" description="Disordered" evidence="13">
    <location>
        <begin position="346"/>
        <end position="368"/>
    </location>
</feature>
<dbReference type="Pfam" id="PF00512">
    <property type="entry name" value="HisKA"/>
    <property type="match status" value="1"/>
</dbReference>
<dbReference type="GO" id="GO:0005524">
    <property type="term" value="F:ATP binding"/>
    <property type="evidence" value="ECO:0007669"/>
    <property type="project" value="UniProtKB-KW"/>
</dbReference>
<feature type="domain" description="Histidine kinase" evidence="14">
    <location>
        <begin position="947"/>
        <end position="1170"/>
    </location>
</feature>
<dbReference type="GO" id="GO:0005737">
    <property type="term" value="C:cytoplasm"/>
    <property type="evidence" value="ECO:0007669"/>
    <property type="project" value="UniProtKB-SubCell"/>
</dbReference>
<dbReference type="CDD" id="cd16922">
    <property type="entry name" value="HATPase_EvgS-ArcB-TorS-like"/>
    <property type="match status" value="1"/>
</dbReference>
<dbReference type="GO" id="GO:0009365">
    <property type="term" value="C:protein histidine kinase complex"/>
    <property type="evidence" value="ECO:0007669"/>
    <property type="project" value="UniProtKB-ARBA"/>
</dbReference>
<dbReference type="Pfam" id="PF08447">
    <property type="entry name" value="PAS_3"/>
    <property type="match status" value="2"/>
</dbReference>
<dbReference type="SUPFAM" id="SSF55874">
    <property type="entry name" value="ATPase domain of HSP90 chaperone/DNA topoisomerase II/histidine kinase"/>
    <property type="match status" value="1"/>
</dbReference>
<dbReference type="FunFam" id="1.10.287.130:FF:000002">
    <property type="entry name" value="Two-component osmosensing histidine kinase"/>
    <property type="match status" value="1"/>
</dbReference>
<dbReference type="PROSITE" id="PS50113">
    <property type="entry name" value="PAC"/>
    <property type="match status" value="2"/>
</dbReference>
<dbReference type="SMART" id="SM00388">
    <property type="entry name" value="HisKA"/>
    <property type="match status" value="1"/>
</dbReference>
<feature type="domain" description="PAS" evidence="16">
    <location>
        <begin position="674"/>
        <end position="745"/>
    </location>
</feature>
<feature type="region of interest" description="Disordered" evidence="13">
    <location>
        <begin position="59"/>
        <end position="81"/>
    </location>
</feature>
<evidence type="ECO:0000259" key="16">
    <source>
        <dbReference type="PROSITE" id="PS50112"/>
    </source>
</evidence>
<dbReference type="FunFam" id="3.30.450.20:FF:000099">
    <property type="entry name" value="Sensory box sensor histidine kinase"/>
    <property type="match status" value="1"/>
</dbReference>
<dbReference type="PANTHER" id="PTHR45339:SF3">
    <property type="entry name" value="HISTIDINE KINASE"/>
    <property type="match status" value="1"/>
</dbReference>
<dbReference type="InterPro" id="IPR001789">
    <property type="entry name" value="Sig_transdc_resp-reg_receiver"/>
</dbReference>
<dbReference type="InterPro" id="IPR036890">
    <property type="entry name" value="HATPase_C_sf"/>
</dbReference>
<proteinExistence type="predicted"/>
<evidence type="ECO:0000256" key="13">
    <source>
        <dbReference type="SAM" id="MobiDB-lite"/>
    </source>
</evidence>
<dbReference type="InterPro" id="IPR003661">
    <property type="entry name" value="HisK_dim/P_dom"/>
</dbReference>
<feature type="region of interest" description="Disordered" evidence="13">
    <location>
        <begin position="1168"/>
        <end position="1242"/>
    </location>
</feature>
<feature type="domain" description="Response regulatory" evidence="15">
    <location>
        <begin position="1529"/>
        <end position="1651"/>
    </location>
</feature>
<keyword evidence="8" id="KW-0418">Kinase</keyword>
<keyword evidence="10" id="KW-0902">Two-component regulatory system</keyword>
<sequence>MSELSSSLPAAFNNATSSATTTTTPIDMTAHRNSFPHTQATTQYHAQLYSGQQQLQRRQLQQMQNKDNDSNKQRPPGAMAFVPPNLYRTSLRLVTELEMDAWWSALVSILTESSFHAIHVSLSVPQDSNDPWTGAWGLKASWSKTRSTKEMMQDKQQQQQQQQQPNERDYFAHNHHSSTQDHLKCFDRIHALESDPEPLINNASAHRIIRRNTIIVLSREYRPHSRKDSTTNMVGRHLHLHHHFDDRDMFKRALLDQTEKKRLSAQCTLHDQPNDEPSTLFHGSNVPADMNIASTTSESPVVGSIKEPIYDYDEYEQQQPSPWSQSPAPSPAMMDPDVNPFFQSVPGIDDEAFNPESPESSYESTSIPFPPPASNVHSVVHIPLVHPTPDTCDRDTCTTDPHPSRSNIQPAPFAIVSFLTPVVPYPSALVTSLSALAPFISSSCSNAFEHARRCSSTRRPHIVSTSSVRRHSSFKNRKKSPIPATNSDDQQHDISHQQPSTCSPDVIVQPSTGQQPAFLSSISSFMRNSLETVTEAGSSPSPSATEEEQHEDTLPPWLKPSGDASAIQSPACSDRALSPSSMAILEQWTKATMSPPASSFSAASLQLPAQKQHVDTPSSTRKTRVVRRWRPRMRWRLQAFRALHPCISMNSSHGDGSRPLRKESRIERLFVAPKSSLLRLVIDGIPIHVFTCSTTTGQVTWVNNRILQYTGRPLQEHLGPGWLSHMHPDDQMACRKAWELAFEQGNGFAGEYRLRRFDGSYRFFLWRIVPLRDLKGRIIHWFGTCTDVHDQHSTMRQMEIESNERKYRLLAEAIPQIVFTFSPGVGVTYANEKWECYSGADFDRTKGFGFMSQVHADDRQRLQLPDLAPHKTAGIIWQSEIRLLSKEGEYRWFLVKCISVDELDTGNVRWFGTCTDINDHKLLEHKLKEAHDAAQKSMESKTRFLSNMSHEIRTPLIGITGMLNFLLDTDLTPEQLDYAHTIQQSAESLLVVINDILDLSKVEAGMMKLEWEPFRLVSMIEDANELLSTLAIQKGLELSFWVDESVPEVVVGDRVRLRQVLLNLIGNAIKFTTEGEVFTQCTVEHLDTQKNEMKLLFEVVDTGSGFDSDGEAVMFKPFSQIDSSSTRKHGGSGLGLVISRQLIELHGGEMRCKSKKGEGSTFYFTVKFSIPPPQTRPRPQTPQNETTNDPFFRTSVCTSVAASQNASPLQPTPAKSISSDSSSNSSLFIPSPLAHSKKHSQANDLPTSMELLQDALLNKAATMRLMPPPTRGAKQQQQQQQTTAVTTSGNKNNAPQISLSKASPPTMSSVPPLGLLSPNSGIILPPRTPTRGSPLRILVVSEWPHARDTIVKHLRAILGGISNQHHDYQLHIATNHIEATQMIAYPQAMSYDYVALNLASDQHVLGITRLICGSMQHKDANTLVITTPMQRSLIMESAKNHEQEMIPVNCSFVFKPIKRSKLNWYFGVRQHDPTLSRDQQSSDTASQQPQSFTAAAAAVMAPDSSQKRVATQKELFRRMEQDVGGKGYRVMLVEDNLVNQKVLTRYLVRVGLDVEVACDGQECVDMFLSHPHGYYSIILCDLFMPVKDGYEATRDIRQWEQENSQERIPIVALSANVMSDVAQKCMDCGFSTYISKPVNFATLSDVIRKHLLKS</sequence>
<feature type="region of interest" description="Disordered" evidence="13">
    <location>
        <begin position="315"/>
        <end position="334"/>
    </location>
</feature>
<name>A0A077WPK1_9FUNG</name>
<dbReference type="SUPFAM" id="SSF55785">
    <property type="entry name" value="PYP-like sensor domain (PAS domain)"/>
    <property type="match status" value="2"/>
</dbReference>
<dbReference type="InterPro" id="IPR001610">
    <property type="entry name" value="PAC"/>
</dbReference>
<protein>
    <recommendedName>
        <fullName evidence="3">histidine kinase</fullName>
        <ecNumber evidence="3">2.7.13.3</ecNumber>
    </recommendedName>
</protein>
<feature type="region of interest" description="Disordered" evidence="13">
    <location>
        <begin position="1265"/>
        <end position="1309"/>
    </location>
</feature>
<dbReference type="SMART" id="SM00448">
    <property type="entry name" value="REC"/>
    <property type="match status" value="1"/>
</dbReference>
<feature type="region of interest" description="Disordered" evidence="13">
    <location>
        <begin position="145"/>
        <end position="168"/>
    </location>
</feature>
<evidence type="ECO:0000256" key="11">
    <source>
        <dbReference type="ARBA" id="ARBA00054109"/>
    </source>
</evidence>
<dbReference type="InterPro" id="IPR000700">
    <property type="entry name" value="PAS-assoc_C"/>
</dbReference>
<dbReference type="EC" id="2.7.13.3" evidence="3"/>
<feature type="compositionally biased region" description="Polar residues" evidence="13">
    <location>
        <begin position="531"/>
        <end position="544"/>
    </location>
</feature>
<feature type="region of interest" description="Disordered" evidence="13">
    <location>
        <begin position="1"/>
        <end position="31"/>
    </location>
</feature>
<feature type="domain" description="PAC" evidence="17">
    <location>
        <begin position="877"/>
        <end position="929"/>
    </location>
</feature>
<dbReference type="CDD" id="cd00082">
    <property type="entry name" value="HisKA"/>
    <property type="match status" value="1"/>
</dbReference>
<keyword evidence="9" id="KW-0067">ATP-binding</keyword>
<feature type="region of interest" description="Disordered" evidence="13">
    <location>
        <begin position="531"/>
        <end position="576"/>
    </location>
</feature>
<gene>
    <name evidence="18" type="ORF">LRAMOSA10705</name>
</gene>
<dbReference type="EMBL" id="LK023331">
    <property type="protein sequence ID" value="CDS09345.1"/>
    <property type="molecule type" value="Genomic_DNA"/>
</dbReference>
<dbReference type="NCBIfam" id="TIGR00229">
    <property type="entry name" value="sensory_box"/>
    <property type="match status" value="2"/>
</dbReference>